<dbReference type="EMBL" id="JAKFHA010000018">
    <property type="protein sequence ID" value="MCF2530826.1"/>
    <property type="molecule type" value="Genomic_DNA"/>
</dbReference>
<feature type="domain" description="SGNH hydrolase-type esterase" evidence="2">
    <location>
        <begin position="9"/>
        <end position="170"/>
    </location>
</feature>
<comment type="caution">
    <text evidence="3">The sequence shown here is derived from an EMBL/GenBank/DDBJ whole genome shotgun (WGS) entry which is preliminary data.</text>
</comment>
<evidence type="ECO:0000313" key="3">
    <source>
        <dbReference type="EMBL" id="MCF2530826.1"/>
    </source>
</evidence>
<dbReference type="Proteomes" id="UP001165378">
    <property type="component" value="Unassembled WGS sequence"/>
</dbReference>
<organism evidence="3 4">
    <name type="scientific">Yinghuangia soli</name>
    <dbReference type="NCBI Taxonomy" id="2908204"/>
    <lineage>
        <taxon>Bacteria</taxon>
        <taxon>Bacillati</taxon>
        <taxon>Actinomycetota</taxon>
        <taxon>Actinomycetes</taxon>
        <taxon>Kitasatosporales</taxon>
        <taxon>Streptomycetaceae</taxon>
        <taxon>Yinghuangia</taxon>
    </lineage>
</organism>
<protein>
    <submittedName>
        <fullName evidence="3">SGNH/GDSL hydrolase family protein</fullName>
    </submittedName>
</protein>
<feature type="region of interest" description="Disordered" evidence="1">
    <location>
        <begin position="224"/>
        <end position="244"/>
    </location>
</feature>
<accession>A0AA41Q536</accession>
<dbReference type="CDD" id="cd01832">
    <property type="entry name" value="SGNH_hydrolase_like_1"/>
    <property type="match status" value="1"/>
</dbReference>
<keyword evidence="3" id="KW-0378">Hydrolase</keyword>
<dbReference type="PANTHER" id="PTHR43784">
    <property type="entry name" value="GDSL-LIKE LIPASE/ACYLHYDROLASE, PUTATIVE (AFU_ORTHOLOGUE AFUA_2G00820)-RELATED"/>
    <property type="match status" value="1"/>
</dbReference>
<keyword evidence="4" id="KW-1185">Reference proteome</keyword>
<dbReference type="InterPro" id="IPR036514">
    <property type="entry name" value="SGNH_hydro_sf"/>
</dbReference>
<sequence>MSDTTHPPGSTHGQYRGWADRLADRLATANPDLRYANLAVRGKLIRQIAEDQVPAAAALGADLTTLAGGLNDVLRPRCDVPAVCAVLEESAAKLAAGGGHLVLFRSTDPTRRLKSSARLMPRIEQLVTFVDDLGTRHNATVVDLYTARAFDDPRLWDADRLHLSPEGHRRVTDAVCEALGLPYDPDWRTPLPPAPPAPWLDRRKSDAHWARIHLGPWLVRRVRGRSSGDNRAPKRPTAEPWPGP</sequence>
<evidence type="ECO:0000313" key="4">
    <source>
        <dbReference type="Proteomes" id="UP001165378"/>
    </source>
</evidence>
<dbReference type="PANTHER" id="PTHR43784:SF2">
    <property type="entry name" value="GDSL-LIKE LIPASE_ACYLHYDROLASE, PUTATIVE (AFU_ORTHOLOGUE AFUA_2G00820)-RELATED"/>
    <property type="match status" value="1"/>
</dbReference>
<dbReference type="InterPro" id="IPR053140">
    <property type="entry name" value="GDSL_Rv0518-like"/>
</dbReference>
<dbReference type="Gene3D" id="3.40.50.1110">
    <property type="entry name" value="SGNH hydrolase"/>
    <property type="match status" value="1"/>
</dbReference>
<dbReference type="SUPFAM" id="SSF52266">
    <property type="entry name" value="SGNH hydrolase"/>
    <property type="match status" value="1"/>
</dbReference>
<evidence type="ECO:0000256" key="1">
    <source>
        <dbReference type="SAM" id="MobiDB-lite"/>
    </source>
</evidence>
<dbReference type="Pfam" id="PF13472">
    <property type="entry name" value="Lipase_GDSL_2"/>
    <property type="match status" value="1"/>
</dbReference>
<evidence type="ECO:0000259" key="2">
    <source>
        <dbReference type="Pfam" id="PF13472"/>
    </source>
</evidence>
<proteinExistence type="predicted"/>
<dbReference type="AlphaFoldDB" id="A0AA41Q536"/>
<dbReference type="InterPro" id="IPR013830">
    <property type="entry name" value="SGNH_hydro"/>
</dbReference>
<reference evidence="3" key="1">
    <citation type="submission" date="2022-01" db="EMBL/GenBank/DDBJ databases">
        <title>Genome-Based Taxonomic Classification of the Phylum Actinobacteria.</title>
        <authorList>
            <person name="Gao Y."/>
        </authorList>
    </citation>
    <scope>NUCLEOTIDE SEQUENCE</scope>
    <source>
        <strain evidence="3">KLBMP 8922</strain>
    </source>
</reference>
<gene>
    <name evidence="3" type="ORF">LZ495_26925</name>
</gene>
<name>A0AA41Q536_9ACTN</name>
<dbReference type="GO" id="GO:0016787">
    <property type="term" value="F:hydrolase activity"/>
    <property type="evidence" value="ECO:0007669"/>
    <property type="project" value="UniProtKB-KW"/>
</dbReference>